<dbReference type="Gene3D" id="3.30.479.20">
    <property type="entry name" value="Elongation factor Ts, dimerisation domain"/>
    <property type="match status" value="2"/>
</dbReference>
<evidence type="ECO:0000256" key="8">
    <source>
        <dbReference type="RuleBase" id="RU000642"/>
    </source>
</evidence>
<keyword evidence="3 7" id="KW-0963">Cytoplasm</keyword>
<dbReference type="PROSITE" id="PS01127">
    <property type="entry name" value="EF_TS_2"/>
    <property type="match status" value="1"/>
</dbReference>
<keyword evidence="12" id="KW-1185">Reference proteome</keyword>
<dbReference type="Gene3D" id="1.10.286.20">
    <property type="match status" value="1"/>
</dbReference>
<protein>
    <recommendedName>
        <fullName evidence="2 7">Elongation factor Ts</fullName>
        <shortName evidence="7">EF-Ts</shortName>
    </recommendedName>
</protein>
<dbReference type="SUPFAM" id="SSF54713">
    <property type="entry name" value="Elongation factor Ts (EF-Ts), dimerisation domain"/>
    <property type="match status" value="2"/>
</dbReference>
<organism evidence="11 12">
    <name type="scientific">Paracholeplasma manati</name>
    <dbReference type="NCBI Taxonomy" id="591373"/>
    <lineage>
        <taxon>Bacteria</taxon>
        <taxon>Bacillati</taxon>
        <taxon>Mycoplasmatota</taxon>
        <taxon>Mollicutes</taxon>
        <taxon>Acholeplasmatales</taxon>
        <taxon>Acholeplasmataceae</taxon>
        <taxon>Paracholeplasma</taxon>
    </lineage>
</organism>
<dbReference type="PANTHER" id="PTHR11741">
    <property type="entry name" value="ELONGATION FACTOR TS"/>
    <property type="match status" value="1"/>
</dbReference>
<name>A0ABT2YA54_9MOLU</name>
<evidence type="ECO:0000256" key="5">
    <source>
        <dbReference type="ARBA" id="ARBA00022917"/>
    </source>
</evidence>
<evidence type="ECO:0000313" key="12">
    <source>
        <dbReference type="Proteomes" id="UP001177160"/>
    </source>
</evidence>
<dbReference type="SUPFAM" id="SSF46934">
    <property type="entry name" value="UBA-like"/>
    <property type="match status" value="1"/>
</dbReference>
<dbReference type="PROSITE" id="PS01126">
    <property type="entry name" value="EF_TS_1"/>
    <property type="match status" value="1"/>
</dbReference>
<evidence type="ECO:0000313" key="11">
    <source>
        <dbReference type="EMBL" id="MCV2232905.1"/>
    </source>
</evidence>
<dbReference type="InterPro" id="IPR001816">
    <property type="entry name" value="Transl_elong_EFTs/EF1B"/>
</dbReference>
<evidence type="ECO:0000259" key="10">
    <source>
        <dbReference type="Pfam" id="PF00889"/>
    </source>
</evidence>
<dbReference type="Pfam" id="PF00889">
    <property type="entry name" value="EF_TS"/>
    <property type="match status" value="1"/>
</dbReference>
<dbReference type="CDD" id="cd14275">
    <property type="entry name" value="UBA_EF-Ts"/>
    <property type="match status" value="1"/>
</dbReference>
<dbReference type="InterPro" id="IPR014039">
    <property type="entry name" value="Transl_elong_EFTs/EF1B_dimer"/>
</dbReference>
<dbReference type="NCBIfam" id="TIGR00116">
    <property type="entry name" value="tsf"/>
    <property type="match status" value="1"/>
</dbReference>
<keyword evidence="5 7" id="KW-0648">Protein biosynthesis</keyword>
<evidence type="ECO:0000256" key="6">
    <source>
        <dbReference type="ARBA" id="ARBA00025453"/>
    </source>
</evidence>
<evidence type="ECO:0000256" key="4">
    <source>
        <dbReference type="ARBA" id="ARBA00022768"/>
    </source>
</evidence>
<evidence type="ECO:0000256" key="3">
    <source>
        <dbReference type="ARBA" id="ARBA00022490"/>
    </source>
</evidence>
<comment type="function">
    <text evidence="6 7 8">Associates with the EF-Tu.GDP complex and induces the exchange of GDP to GTP. It remains bound to the aminoacyl-tRNA.EF-Tu.GTP complex up to the GTP hydrolysis stage on the ribosome.</text>
</comment>
<dbReference type="Proteomes" id="UP001177160">
    <property type="component" value="Unassembled WGS sequence"/>
</dbReference>
<dbReference type="Gene3D" id="1.10.8.10">
    <property type="entry name" value="DNA helicase RuvA subunit, C-terminal domain"/>
    <property type="match status" value="1"/>
</dbReference>
<evidence type="ECO:0000256" key="2">
    <source>
        <dbReference type="ARBA" id="ARBA00016956"/>
    </source>
</evidence>
<comment type="caution">
    <text evidence="11">The sequence shown here is derived from an EMBL/GenBank/DDBJ whole genome shotgun (WGS) entry which is preliminary data.</text>
</comment>
<feature type="domain" description="Translation elongation factor EFTs/EF1B dimerisation" evidence="10">
    <location>
        <begin position="70"/>
        <end position="278"/>
    </location>
</feature>
<reference evidence="11" key="1">
    <citation type="submission" date="2022-09" db="EMBL/GenBank/DDBJ databases">
        <title>Novel Mycoplasma species identified in domestic and wild animals.</title>
        <authorList>
            <person name="Volokhov D.V."/>
            <person name="Furtak V.A."/>
            <person name="Zagorodnyaya T.A."/>
        </authorList>
    </citation>
    <scope>NUCLEOTIDE SEQUENCE</scope>
    <source>
        <strain evidence="11">Oakley</strain>
    </source>
</reference>
<dbReference type="EMBL" id="JAOVQM010000016">
    <property type="protein sequence ID" value="MCV2232905.1"/>
    <property type="molecule type" value="Genomic_DNA"/>
</dbReference>
<evidence type="ECO:0000256" key="9">
    <source>
        <dbReference type="RuleBase" id="RU000643"/>
    </source>
</evidence>
<comment type="subcellular location">
    <subcellularLocation>
        <location evidence="7 9">Cytoplasm</location>
    </subcellularLocation>
</comment>
<dbReference type="InterPro" id="IPR018101">
    <property type="entry name" value="Transl_elong_Ts_CS"/>
</dbReference>
<keyword evidence="4 7" id="KW-0251">Elongation factor</keyword>
<feature type="region of interest" description="Involved in Mg(2+) ion dislocation from EF-Tu" evidence="7">
    <location>
        <begin position="79"/>
        <end position="82"/>
    </location>
</feature>
<dbReference type="GO" id="GO:0003746">
    <property type="term" value="F:translation elongation factor activity"/>
    <property type="evidence" value="ECO:0007669"/>
    <property type="project" value="UniProtKB-KW"/>
</dbReference>
<evidence type="ECO:0000256" key="1">
    <source>
        <dbReference type="ARBA" id="ARBA00005532"/>
    </source>
</evidence>
<gene>
    <name evidence="7 11" type="primary">tsf</name>
    <name evidence="11" type="ORF">N7548_08740</name>
</gene>
<dbReference type="PANTHER" id="PTHR11741:SF0">
    <property type="entry name" value="ELONGATION FACTOR TS, MITOCHONDRIAL"/>
    <property type="match status" value="1"/>
</dbReference>
<proteinExistence type="inferred from homology"/>
<accession>A0ABT2YA54</accession>
<dbReference type="RefSeq" id="WP_263609093.1">
    <property type="nucleotide sequence ID" value="NZ_JAOVQM010000016.1"/>
</dbReference>
<dbReference type="HAMAP" id="MF_00050">
    <property type="entry name" value="EF_Ts"/>
    <property type="match status" value="1"/>
</dbReference>
<comment type="similarity">
    <text evidence="1 7 8">Belongs to the EF-Ts family.</text>
</comment>
<sequence length="297" mass="32406">MAVTAAQVKELRDITGAGMLDCKKALEQTDGNIDAAVTYLREKGIAKAAKKADRIAAEGLCNVIVDGNVAVIYELNSETDFVAKNEKFLSLLDNLGQIILASGAESTEAALQVVNNGKSVETLLAEATATIGEKITLRRVQRVVKEEAQVFGAYKHMGGRIATLSLLNGGNDAVAKDIAMHVAAQKPQYLDQSQISADFIAKERDVLVHQAIEENSKEAKPKPQNILEKMVEGRLNKQLKDICLVNQPFVKNPDETVEQYVKNNKAVVVSFIRLEVGEGIEKKETDFAKEVMEQVRA</sequence>
<dbReference type="InterPro" id="IPR036402">
    <property type="entry name" value="EF-Ts_dimer_sf"/>
</dbReference>
<evidence type="ECO:0000256" key="7">
    <source>
        <dbReference type="HAMAP-Rule" id="MF_00050"/>
    </source>
</evidence>
<dbReference type="InterPro" id="IPR009060">
    <property type="entry name" value="UBA-like_sf"/>
</dbReference>